<organism evidence="1 2">
    <name type="scientific">Blastomyces parvus</name>
    <dbReference type="NCBI Taxonomy" id="2060905"/>
    <lineage>
        <taxon>Eukaryota</taxon>
        <taxon>Fungi</taxon>
        <taxon>Dikarya</taxon>
        <taxon>Ascomycota</taxon>
        <taxon>Pezizomycotina</taxon>
        <taxon>Eurotiomycetes</taxon>
        <taxon>Eurotiomycetidae</taxon>
        <taxon>Onygenales</taxon>
        <taxon>Ajellomycetaceae</taxon>
        <taxon>Blastomyces</taxon>
    </lineage>
</organism>
<proteinExistence type="predicted"/>
<reference evidence="1 2" key="1">
    <citation type="submission" date="2017-10" db="EMBL/GenBank/DDBJ databases">
        <title>Comparative genomics in systemic dimorphic fungi from Ajellomycetaceae.</title>
        <authorList>
            <person name="Munoz J.F."/>
            <person name="Mcewen J.G."/>
            <person name="Clay O.K."/>
            <person name="Cuomo C.A."/>
        </authorList>
    </citation>
    <scope>NUCLEOTIDE SEQUENCE [LARGE SCALE GENOMIC DNA]</scope>
    <source>
        <strain evidence="1 2">UAMH130</strain>
    </source>
</reference>
<name>A0A2B7XMT3_9EURO</name>
<gene>
    <name evidence="1" type="ORF">GX51_00228</name>
</gene>
<comment type="caution">
    <text evidence="1">The sequence shown here is derived from an EMBL/GenBank/DDBJ whole genome shotgun (WGS) entry which is preliminary data.</text>
</comment>
<evidence type="ECO:0000313" key="1">
    <source>
        <dbReference type="EMBL" id="PGH09962.1"/>
    </source>
</evidence>
<dbReference type="Proteomes" id="UP000224080">
    <property type="component" value="Unassembled WGS sequence"/>
</dbReference>
<protein>
    <submittedName>
        <fullName evidence="1">Uncharacterized protein</fullName>
    </submittedName>
</protein>
<sequence length="60" mass="6995">MAERNPVASKSLSERMPKWQYVSSGNQILDLRPESNYFRQRAFGTFCRKFDIGVFRPAPI</sequence>
<accession>A0A2B7XMT3</accession>
<evidence type="ECO:0000313" key="2">
    <source>
        <dbReference type="Proteomes" id="UP000224080"/>
    </source>
</evidence>
<dbReference type="EMBL" id="PDNC01000002">
    <property type="protein sequence ID" value="PGH09962.1"/>
    <property type="molecule type" value="Genomic_DNA"/>
</dbReference>
<keyword evidence="2" id="KW-1185">Reference proteome</keyword>
<dbReference type="AlphaFoldDB" id="A0A2B7XMT3"/>